<sequence length="74" mass="8610">MSNSKNNHKQNQTKITSFISIVQSLQTSELFYENNDLFSEDLNFDNSDDVITTSEDLNNEQQKNLNIAIWLKKI</sequence>
<accession>A0A8H3WZ17</accession>
<dbReference type="EMBL" id="WTPW01002358">
    <property type="protein sequence ID" value="KAF0385001.1"/>
    <property type="molecule type" value="Genomic_DNA"/>
</dbReference>
<organism evidence="1 2">
    <name type="scientific">Gigaspora margarita</name>
    <dbReference type="NCBI Taxonomy" id="4874"/>
    <lineage>
        <taxon>Eukaryota</taxon>
        <taxon>Fungi</taxon>
        <taxon>Fungi incertae sedis</taxon>
        <taxon>Mucoromycota</taxon>
        <taxon>Glomeromycotina</taxon>
        <taxon>Glomeromycetes</taxon>
        <taxon>Diversisporales</taxon>
        <taxon>Gigasporaceae</taxon>
        <taxon>Gigaspora</taxon>
    </lineage>
</organism>
<name>A0A8H3WZ17_GIGMA</name>
<proteinExistence type="predicted"/>
<evidence type="ECO:0000313" key="1">
    <source>
        <dbReference type="EMBL" id="KAF0385001.1"/>
    </source>
</evidence>
<dbReference type="AlphaFoldDB" id="A0A8H3WZ17"/>
<gene>
    <name evidence="1" type="ORF">F8M41_011519</name>
</gene>
<keyword evidence="2" id="KW-1185">Reference proteome</keyword>
<comment type="caution">
    <text evidence="1">The sequence shown here is derived from an EMBL/GenBank/DDBJ whole genome shotgun (WGS) entry which is preliminary data.</text>
</comment>
<evidence type="ECO:0000313" key="2">
    <source>
        <dbReference type="Proteomes" id="UP000439903"/>
    </source>
</evidence>
<protein>
    <submittedName>
        <fullName evidence="1">Uncharacterized protein</fullName>
    </submittedName>
</protein>
<dbReference type="Proteomes" id="UP000439903">
    <property type="component" value="Unassembled WGS sequence"/>
</dbReference>
<reference evidence="1 2" key="1">
    <citation type="journal article" date="2019" name="Environ. Microbiol.">
        <title>At the nexus of three kingdoms: the genome of the mycorrhizal fungus Gigaspora margarita provides insights into plant, endobacterial and fungal interactions.</title>
        <authorList>
            <person name="Venice F."/>
            <person name="Ghignone S."/>
            <person name="Salvioli di Fossalunga A."/>
            <person name="Amselem J."/>
            <person name="Novero M."/>
            <person name="Xianan X."/>
            <person name="Sedzielewska Toro K."/>
            <person name="Morin E."/>
            <person name="Lipzen A."/>
            <person name="Grigoriev I.V."/>
            <person name="Henrissat B."/>
            <person name="Martin F.M."/>
            <person name="Bonfante P."/>
        </authorList>
    </citation>
    <scope>NUCLEOTIDE SEQUENCE [LARGE SCALE GENOMIC DNA]</scope>
    <source>
        <strain evidence="1 2">BEG34</strain>
    </source>
</reference>